<protein>
    <submittedName>
        <fullName evidence="2">Uncharacterized protein</fullName>
    </submittedName>
</protein>
<organism evidence="2 3">
    <name type="scientific">Candidatus Woesebacteria bacterium RIFOXYD1_FULL_40_21</name>
    <dbReference type="NCBI Taxonomy" id="1802549"/>
    <lineage>
        <taxon>Bacteria</taxon>
        <taxon>Candidatus Woeseibacteriota</taxon>
    </lineage>
</organism>
<proteinExistence type="predicted"/>
<name>A0A1F8DIU0_9BACT</name>
<accession>A0A1F8DIU0</accession>
<evidence type="ECO:0000313" key="2">
    <source>
        <dbReference type="EMBL" id="OGM88524.1"/>
    </source>
</evidence>
<comment type="caution">
    <text evidence="2">The sequence shown here is derived from an EMBL/GenBank/DDBJ whole genome shotgun (WGS) entry which is preliminary data.</text>
</comment>
<feature type="transmembrane region" description="Helical" evidence="1">
    <location>
        <begin position="57"/>
        <end position="84"/>
    </location>
</feature>
<keyword evidence="1" id="KW-0812">Transmembrane</keyword>
<sequence length="91" mass="10687">MGKRIAFLKPRLSNLLLTLLVLCLPILREQYNQGQYVTWYRPIVVIFNLQNLQQPKLLLITTLFVFIIYFLVSLALVGLSKFILPILKRNR</sequence>
<evidence type="ECO:0000256" key="1">
    <source>
        <dbReference type="SAM" id="Phobius"/>
    </source>
</evidence>
<evidence type="ECO:0000313" key="3">
    <source>
        <dbReference type="Proteomes" id="UP000178803"/>
    </source>
</evidence>
<dbReference type="Proteomes" id="UP000178803">
    <property type="component" value="Unassembled WGS sequence"/>
</dbReference>
<reference evidence="2 3" key="1">
    <citation type="journal article" date="2016" name="Nat. Commun.">
        <title>Thousands of microbial genomes shed light on interconnected biogeochemical processes in an aquifer system.</title>
        <authorList>
            <person name="Anantharaman K."/>
            <person name="Brown C.T."/>
            <person name="Hug L.A."/>
            <person name="Sharon I."/>
            <person name="Castelle C.J."/>
            <person name="Probst A.J."/>
            <person name="Thomas B.C."/>
            <person name="Singh A."/>
            <person name="Wilkins M.J."/>
            <person name="Karaoz U."/>
            <person name="Brodie E.L."/>
            <person name="Williams K.H."/>
            <person name="Hubbard S.S."/>
            <person name="Banfield J.F."/>
        </authorList>
    </citation>
    <scope>NUCLEOTIDE SEQUENCE [LARGE SCALE GENOMIC DNA]</scope>
</reference>
<keyword evidence="1" id="KW-1133">Transmembrane helix</keyword>
<gene>
    <name evidence="2" type="ORF">A2614_00940</name>
</gene>
<dbReference type="EMBL" id="MGIJ01000003">
    <property type="protein sequence ID" value="OGM88524.1"/>
    <property type="molecule type" value="Genomic_DNA"/>
</dbReference>
<keyword evidence="1" id="KW-0472">Membrane</keyword>
<dbReference type="AlphaFoldDB" id="A0A1F8DIU0"/>